<evidence type="ECO:0000256" key="1">
    <source>
        <dbReference type="ARBA" id="ARBA00004117"/>
    </source>
</evidence>
<comment type="caution">
    <text evidence="13">The sequence shown here is derived from an EMBL/GenBank/DDBJ whole genome shotgun (WGS) entry which is preliminary data.</text>
</comment>
<dbReference type="Gene3D" id="1.10.220.30">
    <property type="match status" value="3"/>
</dbReference>
<dbReference type="GO" id="GO:0006935">
    <property type="term" value="P:chemotaxis"/>
    <property type="evidence" value="ECO:0007669"/>
    <property type="project" value="UniProtKB-KW"/>
</dbReference>
<evidence type="ECO:0000256" key="8">
    <source>
        <dbReference type="ARBA" id="ARBA00023136"/>
    </source>
</evidence>
<evidence type="ECO:0000313" key="14">
    <source>
        <dbReference type="Proteomes" id="UP000239209"/>
    </source>
</evidence>
<dbReference type="GO" id="GO:0005886">
    <property type="term" value="C:plasma membrane"/>
    <property type="evidence" value="ECO:0007669"/>
    <property type="project" value="UniProtKB-SubCell"/>
</dbReference>
<evidence type="ECO:0000313" key="13">
    <source>
        <dbReference type="EMBL" id="PRY28719.1"/>
    </source>
</evidence>
<evidence type="ECO:0000256" key="4">
    <source>
        <dbReference type="ARBA" id="ARBA00021870"/>
    </source>
</evidence>
<gene>
    <name evidence="13" type="ORF">CLV70_10722</name>
</gene>
<dbReference type="PANTHER" id="PTHR30534">
    <property type="entry name" value="FLAGELLAR MOTOR SWITCH PROTEIN FLIG"/>
    <property type="match status" value="1"/>
</dbReference>
<dbReference type="RefSeq" id="WP_106127337.1">
    <property type="nucleotide sequence ID" value="NZ_PVZG01000007.1"/>
</dbReference>
<keyword evidence="14" id="KW-1185">Reference proteome</keyword>
<dbReference type="GO" id="GO:0071973">
    <property type="term" value="P:bacterial-type flagellum-dependent cell motility"/>
    <property type="evidence" value="ECO:0007669"/>
    <property type="project" value="InterPro"/>
</dbReference>
<dbReference type="InterPro" id="IPR028263">
    <property type="entry name" value="FliG_N"/>
</dbReference>
<accession>A0A2T0S5M6</accession>
<dbReference type="InterPro" id="IPR023087">
    <property type="entry name" value="Flg_Motor_Flig_C"/>
</dbReference>
<keyword evidence="5" id="KW-1003">Cell membrane</keyword>
<dbReference type="Proteomes" id="UP000239209">
    <property type="component" value="Unassembled WGS sequence"/>
</dbReference>
<evidence type="ECO:0000256" key="2">
    <source>
        <dbReference type="ARBA" id="ARBA00004413"/>
    </source>
</evidence>
<evidence type="ECO:0000259" key="11">
    <source>
        <dbReference type="Pfam" id="PF14841"/>
    </source>
</evidence>
<keyword evidence="13" id="KW-0282">Flagellum</keyword>
<keyword evidence="9" id="KW-0975">Bacterial flagellum</keyword>
<proteinExistence type="inferred from homology"/>
<dbReference type="EMBL" id="PVZG01000007">
    <property type="protein sequence ID" value="PRY28719.1"/>
    <property type="molecule type" value="Genomic_DNA"/>
</dbReference>
<dbReference type="AlphaFoldDB" id="A0A2T0S5M6"/>
<evidence type="ECO:0000256" key="9">
    <source>
        <dbReference type="ARBA" id="ARBA00023143"/>
    </source>
</evidence>
<dbReference type="SUPFAM" id="SSF48029">
    <property type="entry name" value="FliG"/>
    <property type="match status" value="2"/>
</dbReference>
<name>A0A2T0S5M6_9ACTN</name>
<dbReference type="Pfam" id="PF01706">
    <property type="entry name" value="FliG_C"/>
    <property type="match status" value="1"/>
</dbReference>
<keyword evidence="8" id="KW-0472">Membrane</keyword>
<keyword evidence="6" id="KW-0145">Chemotaxis</keyword>
<evidence type="ECO:0000256" key="7">
    <source>
        <dbReference type="ARBA" id="ARBA00022779"/>
    </source>
</evidence>
<dbReference type="OrthoDB" id="9780302at2"/>
<dbReference type="InterPro" id="IPR011002">
    <property type="entry name" value="FliG_a-hlx"/>
</dbReference>
<dbReference type="InterPro" id="IPR000090">
    <property type="entry name" value="Flg_Motor_Flig"/>
</dbReference>
<feature type="domain" description="Flagellar motor switch protein FliG N-terminal" evidence="12">
    <location>
        <begin position="11"/>
        <end position="112"/>
    </location>
</feature>
<dbReference type="PRINTS" id="PR00954">
    <property type="entry name" value="FLGMOTORFLIG"/>
</dbReference>
<keyword evidence="13" id="KW-0969">Cilium</keyword>
<evidence type="ECO:0000259" key="10">
    <source>
        <dbReference type="Pfam" id="PF01706"/>
    </source>
</evidence>
<evidence type="ECO:0000259" key="12">
    <source>
        <dbReference type="Pfam" id="PF14842"/>
    </source>
</evidence>
<comment type="subcellular location">
    <subcellularLocation>
        <location evidence="1">Bacterial flagellum basal body</location>
    </subcellularLocation>
    <subcellularLocation>
        <location evidence="2">Cell membrane</location>
        <topology evidence="2">Peripheral membrane protein</topology>
        <orientation evidence="2">Cytoplasmic side</orientation>
    </subcellularLocation>
</comment>
<dbReference type="InterPro" id="IPR032779">
    <property type="entry name" value="FliG_M"/>
</dbReference>
<dbReference type="PIRSF" id="PIRSF003161">
    <property type="entry name" value="FliG"/>
    <property type="match status" value="1"/>
</dbReference>
<dbReference type="Pfam" id="PF14842">
    <property type="entry name" value="FliG_N"/>
    <property type="match status" value="1"/>
</dbReference>
<sequence length="341" mass="37740">MTSPALTTTSMTGLRKAAILLVRMGKEYSTRVLASMNESEVEELSAEIARLGKLEPEVVGDVIDEFYAMATTKHAGAGGMAYARELLEASLGTERAQLILDRLQASMTDMPFNFLSHADPRQLLSYVQYEHPQTIALVLAHIPSALASSILSGLAPEVQSDVAHRIAVMDRTSPDVIRQVELALQRKLSTVLQPDELSTVGGLQPLVDIINRADRTTERLILEALEARSPEIAEEIRRRMFMFEDIVNLDDRSVQLVLRQVEPADLATALKGVNEEVRNKVTSNLSERGRENLLEEMDLMGPVKVRMVEESQQKIVSVIRSLEDSGQIEIQRGGEVDELIA</sequence>
<keyword evidence="7" id="KW-0283">Flagellar rotation</keyword>
<keyword evidence="13" id="KW-0966">Cell projection</keyword>
<dbReference type="GO" id="GO:0009425">
    <property type="term" value="C:bacterial-type flagellum basal body"/>
    <property type="evidence" value="ECO:0007669"/>
    <property type="project" value="UniProtKB-SubCell"/>
</dbReference>
<comment type="similarity">
    <text evidence="3">Belongs to the FliG family.</text>
</comment>
<dbReference type="Pfam" id="PF14841">
    <property type="entry name" value="FliG_M"/>
    <property type="match status" value="1"/>
</dbReference>
<evidence type="ECO:0000256" key="5">
    <source>
        <dbReference type="ARBA" id="ARBA00022475"/>
    </source>
</evidence>
<dbReference type="GO" id="GO:0003774">
    <property type="term" value="F:cytoskeletal motor activity"/>
    <property type="evidence" value="ECO:0007669"/>
    <property type="project" value="InterPro"/>
</dbReference>
<feature type="domain" description="Flagellar motor switch protein FliG C-terminal" evidence="10">
    <location>
        <begin position="223"/>
        <end position="330"/>
    </location>
</feature>
<dbReference type="PANTHER" id="PTHR30534:SF0">
    <property type="entry name" value="FLAGELLAR MOTOR SWITCH PROTEIN FLIG"/>
    <property type="match status" value="1"/>
</dbReference>
<evidence type="ECO:0000256" key="3">
    <source>
        <dbReference type="ARBA" id="ARBA00010299"/>
    </source>
</evidence>
<evidence type="ECO:0000256" key="6">
    <source>
        <dbReference type="ARBA" id="ARBA00022500"/>
    </source>
</evidence>
<organism evidence="13 14">
    <name type="scientific">Pseudosporangium ferrugineum</name>
    <dbReference type="NCBI Taxonomy" id="439699"/>
    <lineage>
        <taxon>Bacteria</taxon>
        <taxon>Bacillati</taxon>
        <taxon>Actinomycetota</taxon>
        <taxon>Actinomycetes</taxon>
        <taxon>Micromonosporales</taxon>
        <taxon>Micromonosporaceae</taxon>
        <taxon>Pseudosporangium</taxon>
    </lineage>
</organism>
<feature type="domain" description="Flagellar motor switch protein FliG middle" evidence="11">
    <location>
        <begin position="120"/>
        <end position="193"/>
    </location>
</feature>
<reference evidence="13 14" key="1">
    <citation type="submission" date="2018-03" db="EMBL/GenBank/DDBJ databases">
        <title>Genomic Encyclopedia of Archaeal and Bacterial Type Strains, Phase II (KMG-II): from individual species to whole genera.</title>
        <authorList>
            <person name="Goeker M."/>
        </authorList>
    </citation>
    <scope>NUCLEOTIDE SEQUENCE [LARGE SCALE GENOMIC DNA]</scope>
    <source>
        <strain evidence="13 14">DSM 45348</strain>
    </source>
</reference>
<dbReference type="NCBIfam" id="TIGR00207">
    <property type="entry name" value="fliG"/>
    <property type="match status" value="1"/>
</dbReference>
<protein>
    <recommendedName>
        <fullName evidence="4">Flagellar motor switch protein FliG</fullName>
    </recommendedName>
</protein>